<dbReference type="EMBL" id="JF974320">
    <property type="protein sequence ID" value="AET84900.1"/>
    <property type="molecule type" value="Genomic_DNA"/>
</dbReference>
<keyword evidence="5" id="KW-0406">Ion transport</keyword>
<feature type="transmembrane region" description="Helical" evidence="9">
    <location>
        <begin position="37"/>
        <end position="58"/>
    </location>
</feature>
<evidence type="ECO:0000256" key="8">
    <source>
        <dbReference type="ARBA" id="ARBA00023303"/>
    </source>
</evidence>
<keyword evidence="7" id="KW-1071">Ligand-gated ion channel</keyword>
<organism evidence="11 12">
    <name type="scientific">Micromonas pusilla virus SP1</name>
    <name type="common">MpV-SP1</name>
    <dbReference type="NCBI Taxonomy" id="373996"/>
    <lineage>
        <taxon>Viruses</taxon>
        <taxon>Varidnaviria</taxon>
        <taxon>Bamfordvirae</taxon>
        <taxon>Nucleocytoviricota</taxon>
        <taxon>Megaviricetes</taxon>
        <taxon>Algavirales</taxon>
        <taxon>Phycodnaviridae</taxon>
        <taxon>Prasinovirus</taxon>
        <taxon>Prasinovirus micromonas</taxon>
    </lineage>
</organism>
<dbReference type="GO" id="GO:0016020">
    <property type="term" value="C:membrane"/>
    <property type="evidence" value="ECO:0007669"/>
    <property type="project" value="TreeGrafter"/>
</dbReference>
<feature type="transmembrane region" description="Helical" evidence="9">
    <location>
        <begin position="376"/>
        <end position="401"/>
    </location>
</feature>
<keyword evidence="2" id="KW-0813">Transport</keyword>
<evidence type="ECO:0000256" key="5">
    <source>
        <dbReference type="ARBA" id="ARBA00023065"/>
    </source>
</evidence>
<evidence type="ECO:0000256" key="6">
    <source>
        <dbReference type="ARBA" id="ARBA00023136"/>
    </source>
</evidence>
<keyword evidence="12" id="KW-1185">Reference proteome</keyword>
<organismHost>
    <name type="scientific">Micromonas pusilla</name>
    <name type="common">Picoplanktonic green alga</name>
    <name type="synonym">Chromulina pusilla</name>
    <dbReference type="NCBI Taxonomy" id="38833"/>
</organismHost>
<dbReference type="GO" id="GO:0005509">
    <property type="term" value="F:calcium ion binding"/>
    <property type="evidence" value="ECO:0007669"/>
    <property type="project" value="InterPro"/>
</dbReference>
<evidence type="ECO:0000313" key="12">
    <source>
        <dbReference type="Proteomes" id="UP000232710"/>
    </source>
</evidence>
<evidence type="ECO:0000256" key="7">
    <source>
        <dbReference type="ARBA" id="ARBA00023286"/>
    </source>
</evidence>
<keyword evidence="8" id="KW-0407">Ion channel</keyword>
<evidence type="ECO:0000313" key="11">
    <source>
        <dbReference type="EMBL" id="AET84900.1"/>
    </source>
</evidence>
<evidence type="ECO:0000256" key="1">
    <source>
        <dbReference type="ARBA" id="ARBA00004308"/>
    </source>
</evidence>
<evidence type="ECO:0000256" key="9">
    <source>
        <dbReference type="SAM" id="Phobius"/>
    </source>
</evidence>
<proteinExistence type="predicted"/>
<gene>
    <name evidence="11" type="ORF">MPXG_00102</name>
</gene>
<dbReference type="InterPro" id="IPR002048">
    <property type="entry name" value="EF_hand_dom"/>
</dbReference>
<evidence type="ECO:0000256" key="2">
    <source>
        <dbReference type="ARBA" id="ARBA00022448"/>
    </source>
</evidence>
<dbReference type="GO" id="GO:0070588">
    <property type="term" value="P:calcium ion transmembrane transport"/>
    <property type="evidence" value="ECO:0007669"/>
    <property type="project" value="TreeGrafter"/>
</dbReference>
<reference evidence="11 12" key="1">
    <citation type="submission" date="2010-12" db="EMBL/GenBank/DDBJ databases">
        <title>The Genome Sequence of Micromonas pusilla virus SP1.</title>
        <authorList>
            <consortium name="The Broad Institute Genome Sequencing Platform"/>
            <person name="Henn M.R."/>
            <person name="Suttle C."/>
            <person name="Winget D."/>
            <person name="Chan A."/>
            <person name="Levin J."/>
            <person name="Malboeuf C."/>
            <person name="Casali M."/>
            <person name="Russ C."/>
            <person name="Lennon N."/>
            <person name="Chapman S.B."/>
            <person name="Erlich R."/>
            <person name="Young S.K."/>
            <person name="Yandava C."/>
            <person name="Zeng Q."/>
            <person name="Alvarado L."/>
            <person name="Anderson S."/>
            <person name="Berlin A."/>
            <person name="Chen Z."/>
            <person name="Freedman E."/>
            <person name="Gellesch M."/>
            <person name="Goldberg J."/>
            <person name="Green L."/>
            <person name="Griggs A."/>
            <person name="Gujja S."/>
            <person name="Heilman E.R."/>
            <person name="Heiman D."/>
            <person name="Hollinger A."/>
            <person name="Howarth C."/>
            <person name="Larson L."/>
            <person name="Mehta T."/>
            <person name="Pearson M."/>
            <person name="Roberts A."/>
            <person name="Ryan E."/>
            <person name="Saif S."/>
            <person name="Shea T."/>
            <person name="Shenoy N."/>
            <person name="Sisk P."/>
            <person name="Stolte C."/>
            <person name="Sykes S."/>
            <person name="White J."/>
            <person name="Haas B."/>
            <person name="Nusbaum C."/>
            <person name="Birren B."/>
        </authorList>
    </citation>
    <scope>NUCLEOTIDE SEQUENCE [LARGE SCALE GENOMIC DNA]</scope>
    <source>
        <strain evidence="11 12">SP1</strain>
    </source>
</reference>
<evidence type="ECO:0000256" key="4">
    <source>
        <dbReference type="ARBA" id="ARBA00022989"/>
    </source>
</evidence>
<dbReference type="SUPFAM" id="SSF47473">
    <property type="entry name" value="EF-hand"/>
    <property type="match status" value="1"/>
</dbReference>
<accession>G9E673</accession>
<evidence type="ECO:0000256" key="3">
    <source>
        <dbReference type="ARBA" id="ARBA00022692"/>
    </source>
</evidence>
<sequence length="569" mass="65048">MTYVPKKMNPAWRWMRSNIVNLSFTANKVVVIRDWRLAALNIFFSVAIVGWVIFSLFLGKTYIVTEVPTGVASAWGLASTDYTSTQTAIYNGDASFCDSLTNYKFKYSDDWIYETPVCAYYSGAELISKLPSGNVMFFTTHIHQTIIQRYMKNAGSCTRYPWLFDTGTEVMGRCEHSISKNFLASGIEDSYFAFNHYFDSSVESGAKPITYIRREGSEENLYIFEKGESIRLKVSEWLDIAEIKLDKPFNEQKGDWDITGFEGAGEDSQNYPYVRTSGVRLNIKVKYHNFHLDKEFKVKIGNDDVYAVITVSPKIGWFSKGDEILYSQDFYTTDSFETNNPVILNTGQPNGIYYDFYRYGILFDIQQSGLVGEVDYVFILIQLTSGVVMLGIATTLVSFIAKFALGNKSEIYRGVIQEEYEVGREAARYAAQACVATKSFKDADEDGKGDLDFDELRALIKESFSKNYLDEGNDTHFTEDEITGMAYYLMRAADDHLNDRILDKREKTPDELRHSKISLHEWQELSTNGVFKFKNLKATSTEHIKNTGWKRDSLKKRKSVMNLKNPNEV</sequence>
<dbReference type="PROSITE" id="PS50222">
    <property type="entry name" value="EF_HAND_2"/>
    <property type="match status" value="1"/>
</dbReference>
<keyword evidence="4 9" id="KW-1133">Transmembrane helix</keyword>
<dbReference type="InterPro" id="IPR059116">
    <property type="entry name" value="P2X_receptor"/>
</dbReference>
<protein>
    <recommendedName>
        <fullName evidence="10">EF-hand domain-containing protein</fullName>
    </recommendedName>
</protein>
<name>G9E673_MPSP1</name>
<dbReference type="PANTHER" id="PTHR10125:SF31">
    <property type="entry name" value="P2X RECEPTOR E"/>
    <property type="match status" value="1"/>
</dbReference>
<keyword evidence="6 9" id="KW-0472">Membrane</keyword>
<feature type="domain" description="EF-hand" evidence="10">
    <location>
        <begin position="438"/>
        <end position="466"/>
    </location>
</feature>
<dbReference type="InterPro" id="IPR011992">
    <property type="entry name" value="EF-hand-dom_pair"/>
</dbReference>
<evidence type="ECO:0000259" key="10">
    <source>
        <dbReference type="PROSITE" id="PS50222"/>
    </source>
</evidence>
<dbReference type="PANTHER" id="PTHR10125">
    <property type="entry name" value="P2X PURINOCEPTOR"/>
    <property type="match status" value="1"/>
</dbReference>
<comment type="subcellular location">
    <subcellularLocation>
        <location evidence="1">Endomembrane system</location>
    </subcellularLocation>
</comment>
<dbReference type="GO" id="GO:0015267">
    <property type="term" value="F:channel activity"/>
    <property type="evidence" value="ECO:0007669"/>
    <property type="project" value="UniProtKB-ARBA"/>
</dbReference>
<dbReference type="Proteomes" id="UP000232710">
    <property type="component" value="Segment"/>
</dbReference>
<keyword evidence="3 9" id="KW-0812">Transmembrane</keyword>